<sequence>PALRQALLVQLKLTQPVASAQAQPLMLCSLPACAVPVGDELMINSKLAVATIANREKNNIKFDFFRKNIGLIF</sequence>
<protein>
    <submittedName>
        <fullName evidence="1">Uncharacterized protein</fullName>
    </submittedName>
</protein>
<dbReference type="EMBL" id="PFAT01000060">
    <property type="protein sequence ID" value="PIR91884.1"/>
    <property type="molecule type" value="Genomic_DNA"/>
</dbReference>
<proteinExistence type="predicted"/>
<accession>A0A2H0UYH7</accession>
<comment type="caution">
    <text evidence="1">The sequence shown here is derived from an EMBL/GenBank/DDBJ whole genome shotgun (WGS) entry which is preliminary data.</text>
</comment>
<dbReference type="AlphaFoldDB" id="A0A2H0UYH7"/>
<name>A0A2H0UYH7_9BACT</name>
<organism evidence="1 2">
    <name type="scientific">Candidatus Falkowbacteria bacterium CG10_big_fil_rev_8_21_14_0_10_44_15</name>
    <dbReference type="NCBI Taxonomy" id="1974569"/>
    <lineage>
        <taxon>Bacteria</taxon>
        <taxon>Candidatus Falkowiibacteriota</taxon>
    </lineage>
</organism>
<dbReference type="Proteomes" id="UP000228510">
    <property type="component" value="Unassembled WGS sequence"/>
</dbReference>
<evidence type="ECO:0000313" key="1">
    <source>
        <dbReference type="EMBL" id="PIR91884.1"/>
    </source>
</evidence>
<reference evidence="2" key="1">
    <citation type="submission" date="2017-09" db="EMBL/GenBank/DDBJ databases">
        <title>Depth-based differentiation of microbial function through sediment-hosted aquifers and enrichment of novel symbionts in the deep terrestrial subsurface.</title>
        <authorList>
            <person name="Probst A.J."/>
            <person name="Ladd B."/>
            <person name="Jarett J.K."/>
            <person name="Geller-Mcgrath D.E."/>
            <person name="Sieber C.M.K."/>
            <person name="Emerson J.B."/>
            <person name="Anantharaman K."/>
            <person name="Thomas B.C."/>
            <person name="Malmstrom R."/>
            <person name="Stieglmeier M."/>
            <person name="Klingl A."/>
            <person name="Woyke T."/>
            <person name="Ryan C.M."/>
            <person name="Banfield J.F."/>
        </authorList>
    </citation>
    <scope>NUCLEOTIDE SEQUENCE [LARGE SCALE GENOMIC DNA]</scope>
</reference>
<evidence type="ECO:0000313" key="2">
    <source>
        <dbReference type="Proteomes" id="UP000228510"/>
    </source>
</evidence>
<feature type="non-terminal residue" evidence="1">
    <location>
        <position position="1"/>
    </location>
</feature>
<gene>
    <name evidence="1" type="ORF">COU01_04595</name>
</gene>